<evidence type="ECO:0000256" key="2">
    <source>
        <dbReference type="ARBA" id="ARBA00009696"/>
    </source>
</evidence>
<dbReference type="NCBIfam" id="TIGR00548">
    <property type="entry name" value="lolB"/>
    <property type="match status" value="1"/>
</dbReference>
<evidence type="ECO:0000256" key="11">
    <source>
        <dbReference type="ARBA" id="ARBA00023237"/>
    </source>
</evidence>
<evidence type="ECO:0000256" key="3">
    <source>
        <dbReference type="ARBA" id="ARBA00011245"/>
    </source>
</evidence>
<keyword evidence="8" id="KW-0472">Membrane</keyword>
<comment type="subcellular location">
    <subcellularLocation>
        <location evidence="1">Cell outer membrane</location>
        <topology evidence="1">Lipid-anchor</topology>
    </subcellularLocation>
</comment>
<dbReference type="OrthoDB" id="9797618at2"/>
<dbReference type="SUPFAM" id="SSF89392">
    <property type="entry name" value="Prokaryotic lipoproteins and lipoprotein localization factors"/>
    <property type="match status" value="1"/>
</dbReference>
<evidence type="ECO:0000313" key="14">
    <source>
        <dbReference type="Proteomes" id="UP000000562"/>
    </source>
</evidence>
<dbReference type="GO" id="GO:0015031">
    <property type="term" value="P:protein transport"/>
    <property type="evidence" value="ECO:0007669"/>
    <property type="project" value="UniProtKB-KW"/>
</dbReference>
<keyword evidence="7" id="KW-0653">Protein transport</keyword>
<keyword evidence="11" id="KW-0998">Cell outer membrane</keyword>
<evidence type="ECO:0000256" key="9">
    <source>
        <dbReference type="ARBA" id="ARBA00023139"/>
    </source>
</evidence>
<dbReference type="InterPro" id="IPR004565">
    <property type="entry name" value="OM_lipoprot_LolB"/>
</dbReference>
<proteinExistence type="inferred from homology"/>
<gene>
    <name evidence="13" type="primary">hemM</name>
</gene>
<evidence type="ECO:0000256" key="12">
    <source>
        <dbReference type="ARBA" id="ARBA00023288"/>
    </source>
</evidence>
<protein>
    <recommendedName>
        <fullName evidence="4">Outer-membrane lipoprotein LolB</fullName>
    </recommendedName>
</protein>
<evidence type="ECO:0000313" key="13">
    <source>
        <dbReference type="EMBL" id="BAC24493.1"/>
    </source>
</evidence>
<comment type="subunit">
    <text evidence="3">Monomer.</text>
</comment>
<accession>Q8D2K7</accession>
<dbReference type="GO" id="GO:0009279">
    <property type="term" value="C:cell outer membrane"/>
    <property type="evidence" value="ECO:0007669"/>
    <property type="project" value="UniProtKB-SubCell"/>
</dbReference>
<dbReference type="InterPro" id="IPR029046">
    <property type="entry name" value="LolA/LolB/LppX"/>
</dbReference>
<name>Q8D2K7_WIGBR</name>
<keyword evidence="10" id="KW-0143">Chaperone</keyword>
<dbReference type="eggNOG" id="COG3017">
    <property type="taxonomic scope" value="Bacteria"/>
</dbReference>
<keyword evidence="9" id="KW-0564">Palmitate</keyword>
<evidence type="ECO:0000256" key="4">
    <source>
        <dbReference type="ARBA" id="ARBA00016202"/>
    </source>
</evidence>
<keyword evidence="6" id="KW-0732">Signal</keyword>
<keyword evidence="14" id="KW-1185">Reference proteome</keyword>
<dbReference type="Pfam" id="PF03550">
    <property type="entry name" value="LolB"/>
    <property type="match status" value="1"/>
</dbReference>
<evidence type="ECO:0000256" key="7">
    <source>
        <dbReference type="ARBA" id="ARBA00022927"/>
    </source>
</evidence>
<dbReference type="AlphaFoldDB" id="Q8D2K7"/>
<dbReference type="EMBL" id="BA000021">
    <property type="protein sequence ID" value="BAC24493.1"/>
    <property type="molecule type" value="Genomic_DNA"/>
</dbReference>
<organism evidence="13 14">
    <name type="scientific">Wigglesworthia glossinidia brevipalpis</name>
    <dbReference type="NCBI Taxonomy" id="36870"/>
    <lineage>
        <taxon>Bacteria</taxon>
        <taxon>Pseudomonadati</taxon>
        <taxon>Pseudomonadota</taxon>
        <taxon>Gammaproteobacteria</taxon>
        <taxon>Enterobacterales</taxon>
        <taxon>Erwiniaceae</taxon>
        <taxon>Wigglesworthia</taxon>
    </lineage>
</organism>
<dbReference type="Proteomes" id="UP000000562">
    <property type="component" value="Chromosome"/>
</dbReference>
<dbReference type="KEGG" id="wbr:hemM"/>
<keyword evidence="5" id="KW-0813">Transport</keyword>
<sequence>MNFFLLKKNDYYNLVLHHPFMGFEINFNIFPKFVEVIDNYGKKYIENDIESIFKKIIGFNIPLNDIQNLIIGNPKNITGIKYNIDGILYKAKYSSTKYEWNIEYIDYYKYIFSILPKKIKLFKNKCILIIKINRWIV</sequence>
<evidence type="ECO:0000256" key="1">
    <source>
        <dbReference type="ARBA" id="ARBA00004459"/>
    </source>
</evidence>
<evidence type="ECO:0000256" key="6">
    <source>
        <dbReference type="ARBA" id="ARBA00022729"/>
    </source>
</evidence>
<comment type="similarity">
    <text evidence="2">Belongs to the LolB family.</text>
</comment>
<reference evidence="13 14" key="1">
    <citation type="journal article" date="2002" name="Nat. Genet.">
        <title>Genome sequence of the endocellular obligate symbiont of tsetse flies, Wigglesworthia glossinidia.</title>
        <authorList>
            <person name="Akman L."/>
            <person name="Yamashita A."/>
            <person name="Watanabe H."/>
            <person name="Oshima K."/>
            <person name="Shiba T."/>
            <person name="Hattori M."/>
            <person name="Aksoy S."/>
        </authorList>
    </citation>
    <scope>NUCLEOTIDE SEQUENCE [LARGE SCALE GENOMIC DNA]</scope>
</reference>
<evidence type="ECO:0000256" key="10">
    <source>
        <dbReference type="ARBA" id="ARBA00023186"/>
    </source>
</evidence>
<dbReference type="HOGENOM" id="CLU_1864344_0_0_6"/>
<keyword evidence="12" id="KW-0449">Lipoprotein</keyword>
<dbReference type="Gene3D" id="2.50.20.10">
    <property type="entry name" value="Lipoprotein localisation LolA/LolB/LppX"/>
    <property type="match status" value="1"/>
</dbReference>
<evidence type="ECO:0000256" key="5">
    <source>
        <dbReference type="ARBA" id="ARBA00022448"/>
    </source>
</evidence>
<dbReference type="STRING" id="36870.gene:10368847"/>
<evidence type="ECO:0000256" key="8">
    <source>
        <dbReference type="ARBA" id="ARBA00023136"/>
    </source>
</evidence>